<accession>A0A317QJ54</accession>
<evidence type="ECO:0000256" key="1">
    <source>
        <dbReference type="ARBA" id="ARBA00022679"/>
    </source>
</evidence>
<reference evidence="8" key="1">
    <citation type="submission" date="2018-05" db="EMBL/GenBank/DDBJ databases">
        <authorList>
            <person name="Klenk H.-P."/>
            <person name="Huntemann M."/>
            <person name="Clum A."/>
            <person name="Pillay M."/>
            <person name="Palaniappan K."/>
            <person name="Varghese N."/>
            <person name="Mikhailova N."/>
            <person name="Stamatis D."/>
            <person name="Reddy T."/>
            <person name="Daum C."/>
            <person name="Shapiro N."/>
            <person name="Ivanova N."/>
            <person name="Kyrpides N."/>
            <person name="Woyke T."/>
        </authorList>
    </citation>
    <scope>NUCLEOTIDE SEQUENCE [LARGE SCALE GENOMIC DNA]</scope>
    <source>
        <strain evidence="8">DSM 45417</strain>
    </source>
</reference>
<dbReference type="Pfam" id="PF04024">
    <property type="entry name" value="PspC"/>
    <property type="match status" value="1"/>
</dbReference>
<proteinExistence type="predicted"/>
<feature type="transmembrane region" description="Helical" evidence="4">
    <location>
        <begin position="160"/>
        <end position="179"/>
    </location>
</feature>
<name>A0A317QJ54_9ACTN</name>
<keyword evidence="4" id="KW-1133">Transmembrane helix</keyword>
<dbReference type="Pfam" id="PF02518">
    <property type="entry name" value="HATPase_c"/>
    <property type="match status" value="1"/>
</dbReference>
<feature type="transmembrane region" description="Helical" evidence="4">
    <location>
        <begin position="130"/>
        <end position="148"/>
    </location>
</feature>
<dbReference type="InterPro" id="IPR036890">
    <property type="entry name" value="HATPase_C_sf"/>
</dbReference>
<dbReference type="InterPro" id="IPR007168">
    <property type="entry name" value="Phageshock_PspC_N"/>
</dbReference>
<gene>
    <name evidence="7" type="ORF">JD79_02000</name>
</gene>
<feature type="domain" description="Phage shock protein PspC N-terminal" evidence="6">
    <location>
        <begin position="35"/>
        <end position="88"/>
    </location>
</feature>
<dbReference type="PANTHER" id="PTHR24421">
    <property type="entry name" value="NITRATE/NITRITE SENSOR PROTEIN NARX-RELATED"/>
    <property type="match status" value="1"/>
</dbReference>
<dbReference type="AlphaFoldDB" id="A0A317QJ54"/>
<dbReference type="InterPro" id="IPR003594">
    <property type="entry name" value="HATPase_dom"/>
</dbReference>
<dbReference type="GO" id="GO:0016301">
    <property type="term" value="F:kinase activity"/>
    <property type="evidence" value="ECO:0007669"/>
    <property type="project" value="UniProtKB-KW"/>
</dbReference>
<evidence type="ECO:0000256" key="3">
    <source>
        <dbReference type="ARBA" id="ARBA00023012"/>
    </source>
</evidence>
<evidence type="ECO:0000256" key="4">
    <source>
        <dbReference type="SAM" id="Phobius"/>
    </source>
</evidence>
<keyword evidence="3" id="KW-0902">Two-component regulatory system</keyword>
<dbReference type="SUPFAM" id="SSF55874">
    <property type="entry name" value="ATPase domain of HSP90 chaperone/DNA topoisomerase II/histidine kinase"/>
    <property type="match status" value="1"/>
</dbReference>
<dbReference type="InterPro" id="IPR050482">
    <property type="entry name" value="Sensor_HK_TwoCompSys"/>
</dbReference>
<dbReference type="Gene3D" id="3.30.565.10">
    <property type="entry name" value="Histidine kinase-like ATPase, C-terminal domain"/>
    <property type="match status" value="1"/>
</dbReference>
<dbReference type="EMBL" id="QGTX01000001">
    <property type="protein sequence ID" value="PWW22837.1"/>
    <property type="molecule type" value="Genomic_DNA"/>
</dbReference>
<keyword evidence="1" id="KW-0808">Transferase</keyword>
<evidence type="ECO:0000313" key="7">
    <source>
        <dbReference type="EMBL" id="PWW22837.1"/>
    </source>
</evidence>
<feature type="transmembrane region" description="Helical" evidence="4">
    <location>
        <begin position="106"/>
        <end position="124"/>
    </location>
</feature>
<dbReference type="GO" id="GO:0000160">
    <property type="term" value="P:phosphorelay signal transduction system"/>
    <property type="evidence" value="ECO:0007669"/>
    <property type="project" value="UniProtKB-KW"/>
</dbReference>
<dbReference type="Proteomes" id="UP000246661">
    <property type="component" value="Unassembled WGS sequence"/>
</dbReference>
<feature type="transmembrane region" description="Helical" evidence="4">
    <location>
        <begin position="65"/>
        <end position="86"/>
    </location>
</feature>
<feature type="transmembrane region" description="Helical" evidence="4">
    <location>
        <begin position="191"/>
        <end position="209"/>
    </location>
</feature>
<evidence type="ECO:0000313" key="8">
    <source>
        <dbReference type="Proteomes" id="UP000246661"/>
    </source>
</evidence>
<evidence type="ECO:0000259" key="6">
    <source>
        <dbReference type="Pfam" id="PF04024"/>
    </source>
</evidence>
<organism evidence="7 8">
    <name type="scientific">Geodermatophilus normandii</name>
    <dbReference type="NCBI Taxonomy" id="1137989"/>
    <lineage>
        <taxon>Bacteria</taxon>
        <taxon>Bacillati</taxon>
        <taxon>Actinomycetota</taxon>
        <taxon>Actinomycetes</taxon>
        <taxon>Geodermatophilales</taxon>
        <taxon>Geodermatophilaceae</taxon>
        <taxon>Geodermatophilus</taxon>
    </lineage>
</organism>
<comment type="caution">
    <text evidence="7">The sequence shown here is derived from an EMBL/GenBank/DDBJ whole genome shotgun (WGS) entry which is preliminary data.</text>
</comment>
<keyword evidence="4" id="KW-0472">Membrane</keyword>
<dbReference type="PANTHER" id="PTHR24421:SF61">
    <property type="entry name" value="OXYGEN SENSOR HISTIDINE KINASE NREB"/>
    <property type="match status" value="1"/>
</dbReference>
<sequence>MPTTAPGLPGAAPAAPLASTGATSVVTAVPDGRPPLVRPRSGRLLAGVAAGTAAHLRTDPLVVRAAFVVLAVTGIGVVAYAVLWFFVPLGEVAPDATRRPSRRQAVGLAFFGLGALVLVTNLATWGNNDLIAPLLLVGGGLAVIWRQLDTDSTLARPGVRWVLAGGAVLAALGLVLLLATTGQLAAARNGFVATIVILVGVVLATAPFWRRLLDSREAERTARVRSEERAAVAAHLHDSVLQTLALIQRHSGDQQAVARLARSQERELRSWLYEPASSAGGGTWAALVSQMVAEVEGDHALTVDPVVVGDAPVDDALAALGAATREALLNAAKHSGVTSADLYTEVGAQSVSVYVRDRGAGFDPGTVPADRRGLRDSVTGRLARLGGTATVRSAPGEGTEVELVLPREAAA</sequence>
<feature type="domain" description="Histidine kinase/HSP90-like ATPase" evidence="5">
    <location>
        <begin position="320"/>
        <end position="408"/>
    </location>
</feature>
<keyword evidence="8" id="KW-1185">Reference proteome</keyword>
<evidence type="ECO:0000259" key="5">
    <source>
        <dbReference type="Pfam" id="PF02518"/>
    </source>
</evidence>
<dbReference type="CDD" id="cd16917">
    <property type="entry name" value="HATPase_UhpB-NarQ-NarX-like"/>
    <property type="match status" value="1"/>
</dbReference>
<keyword evidence="2" id="KW-0418">Kinase</keyword>
<keyword evidence="4" id="KW-0812">Transmembrane</keyword>
<evidence type="ECO:0000256" key="2">
    <source>
        <dbReference type="ARBA" id="ARBA00022777"/>
    </source>
</evidence>
<protein>
    <submittedName>
        <fullName evidence="7">Phage shock protein C (PspC) family protein</fullName>
    </submittedName>
</protein>